<dbReference type="EMBL" id="PNBA02000003">
    <property type="protein sequence ID" value="KAG6430028.1"/>
    <property type="molecule type" value="Genomic_DNA"/>
</dbReference>
<gene>
    <name evidence="2" type="ORF">SASPL_108087</name>
</gene>
<evidence type="ECO:0000313" key="2">
    <source>
        <dbReference type="EMBL" id="KAG6430028.1"/>
    </source>
</evidence>
<name>A0A8X8YCG6_SALSN</name>
<keyword evidence="3" id="KW-1185">Reference proteome</keyword>
<reference evidence="2" key="2">
    <citation type="submission" date="2020-08" db="EMBL/GenBank/DDBJ databases">
        <title>Plant Genome Project.</title>
        <authorList>
            <person name="Zhang R.-G."/>
        </authorList>
    </citation>
    <scope>NUCLEOTIDE SEQUENCE</scope>
    <source>
        <strain evidence="2">Huo1</strain>
        <tissue evidence="2">Leaf</tissue>
    </source>
</reference>
<feature type="transmembrane region" description="Helical" evidence="1">
    <location>
        <begin position="58"/>
        <end position="77"/>
    </location>
</feature>
<comment type="caution">
    <text evidence="2">The sequence shown here is derived from an EMBL/GenBank/DDBJ whole genome shotgun (WGS) entry which is preliminary data.</text>
</comment>
<dbReference type="Proteomes" id="UP000298416">
    <property type="component" value="Unassembled WGS sequence"/>
</dbReference>
<keyword evidence="1" id="KW-1133">Transmembrane helix</keyword>
<protein>
    <submittedName>
        <fullName evidence="2">Uncharacterized protein</fullName>
    </submittedName>
</protein>
<evidence type="ECO:0000256" key="1">
    <source>
        <dbReference type="SAM" id="Phobius"/>
    </source>
</evidence>
<sequence>MQHEVQWFEANLLLILPSGDKRTRIDKHTSLGMIGHGFSSPYVHFLVYICLRSSFSRTSYILLIAGVRAISAVAHFFDVIDTSYPVDD</sequence>
<evidence type="ECO:0000313" key="3">
    <source>
        <dbReference type="Proteomes" id="UP000298416"/>
    </source>
</evidence>
<keyword evidence="1" id="KW-0812">Transmembrane</keyword>
<reference evidence="2" key="1">
    <citation type="submission" date="2018-01" db="EMBL/GenBank/DDBJ databases">
        <authorList>
            <person name="Mao J.F."/>
        </authorList>
    </citation>
    <scope>NUCLEOTIDE SEQUENCE</scope>
    <source>
        <strain evidence="2">Huo1</strain>
        <tissue evidence="2">Leaf</tissue>
    </source>
</reference>
<organism evidence="2">
    <name type="scientific">Salvia splendens</name>
    <name type="common">Scarlet sage</name>
    <dbReference type="NCBI Taxonomy" id="180675"/>
    <lineage>
        <taxon>Eukaryota</taxon>
        <taxon>Viridiplantae</taxon>
        <taxon>Streptophyta</taxon>
        <taxon>Embryophyta</taxon>
        <taxon>Tracheophyta</taxon>
        <taxon>Spermatophyta</taxon>
        <taxon>Magnoliopsida</taxon>
        <taxon>eudicotyledons</taxon>
        <taxon>Gunneridae</taxon>
        <taxon>Pentapetalae</taxon>
        <taxon>asterids</taxon>
        <taxon>lamiids</taxon>
        <taxon>Lamiales</taxon>
        <taxon>Lamiaceae</taxon>
        <taxon>Nepetoideae</taxon>
        <taxon>Mentheae</taxon>
        <taxon>Salviinae</taxon>
        <taxon>Salvia</taxon>
        <taxon>Salvia subgen. Calosphace</taxon>
        <taxon>core Calosphace</taxon>
    </lineage>
</organism>
<keyword evidence="1" id="KW-0472">Membrane</keyword>
<feature type="transmembrane region" description="Helical" evidence="1">
    <location>
        <begin position="31"/>
        <end position="51"/>
    </location>
</feature>
<proteinExistence type="predicted"/>
<dbReference type="AlphaFoldDB" id="A0A8X8YCG6"/>
<accession>A0A8X8YCG6</accession>